<sequence>AQIFGLITSIMCWQCVFKKAPGDTDVPLTVPTTKTPAKTQNQPREIVSENISEKVGSQRTKISTPGLDSSAATIVLGAATTLNEQDATTTIPPAVAAITIGTGAAAGIIANNYQNLGTVYSTNLKQV</sequence>
<reference evidence="1" key="1">
    <citation type="submission" date="2021-06" db="EMBL/GenBank/DDBJ databases">
        <authorList>
            <person name="Hodson N. C."/>
            <person name="Mongue J. A."/>
            <person name="Jaron S. K."/>
        </authorList>
    </citation>
    <scope>NUCLEOTIDE SEQUENCE</scope>
</reference>
<keyword evidence="2" id="KW-1185">Reference proteome</keyword>
<comment type="caution">
    <text evidence="1">The sequence shown here is derived from an EMBL/GenBank/DDBJ whole genome shotgun (WGS) entry which is preliminary data.</text>
</comment>
<name>A0A8J2NZX1_9HEXA</name>
<accession>A0A8J2NZX1</accession>
<dbReference type="Proteomes" id="UP000708208">
    <property type="component" value="Unassembled WGS sequence"/>
</dbReference>
<evidence type="ECO:0000313" key="2">
    <source>
        <dbReference type="Proteomes" id="UP000708208"/>
    </source>
</evidence>
<gene>
    <name evidence="1" type="ORF">AFUS01_LOCUS21509</name>
</gene>
<dbReference type="EMBL" id="CAJVCH010242193">
    <property type="protein sequence ID" value="CAG7733038.1"/>
    <property type="molecule type" value="Genomic_DNA"/>
</dbReference>
<proteinExistence type="predicted"/>
<feature type="non-terminal residue" evidence="1">
    <location>
        <position position="1"/>
    </location>
</feature>
<protein>
    <submittedName>
        <fullName evidence="1">Uncharacterized protein</fullName>
    </submittedName>
</protein>
<evidence type="ECO:0000313" key="1">
    <source>
        <dbReference type="EMBL" id="CAG7733038.1"/>
    </source>
</evidence>
<dbReference type="AlphaFoldDB" id="A0A8J2NZX1"/>
<organism evidence="1 2">
    <name type="scientific">Allacma fusca</name>
    <dbReference type="NCBI Taxonomy" id="39272"/>
    <lineage>
        <taxon>Eukaryota</taxon>
        <taxon>Metazoa</taxon>
        <taxon>Ecdysozoa</taxon>
        <taxon>Arthropoda</taxon>
        <taxon>Hexapoda</taxon>
        <taxon>Collembola</taxon>
        <taxon>Symphypleona</taxon>
        <taxon>Sminthuridae</taxon>
        <taxon>Allacma</taxon>
    </lineage>
</organism>